<dbReference type="AlphaFoldDB" id="A8VU26"/>
<name>A8VU26_9NEOP</name>
<organism evidence="2">
    <name type="scientific">Bothriometopus macrocnemis</name>
    <dbReference type="NCBI Taxonomy" id="475769"/>
    <lineage>
        <taxon>Eukaryota</taxon>
        <taxon>Metazoa</taxon>
        <taxon>Ecdysozoa</taxon>
        <taxon>Arthropoda</taxon>
        <taxon>Hexapoda</taxon>
        <taxon>Insecta</taxon>
        <taxon>Pterygota</taxon>
        <taxon>Neoptera</taxon>
        <taxon>Paraneoptera</taxon>
        <taxon>Psocodea</taxon>
        <taxon>Troctomorpha</taxon>
        <taxon>Phthiraptera</taxon>
        <taxon>Ischnocera</taxon>
        <taxon>Philopteridae</taxon>
        <taxon>Bothriometopus</taxon>
    </lineage>
</organism>
<keyword evidence="1" id="KW-0812">Transmembrane</keyword>
<keyword evidence="1" id="KW-1133">Transmembrane helix</keyword>
<keyword evidence="2" id="KW-0496">Mitochondrion</keyword>
<accession>A8VU26</accession>
<dbReference type="RefSeq" id="YP_010449186.1">
    <property type="nucleotide sequence ID" value="NC_065455.1"/>
</dbReference>
<protein>
    <submittedName>
        <fullName evidence="2">NADH dehydrogenase subunit 4L</fullName>
    </submittedName>
</protein>
<reference evidence="2" key="1">
    <citation type="journal article" date="2007" name="J. Mol. Evol.">
        <title>The mitochondrial genome of the screamer louse Bothriometopus (phthiraptera: ischnocera): effects of extensive gene rearrangements on the evolution of the genome.</title>
        <authorList>
            <person name="Cameron S.L."/>
            <person name="Johnson K.P."/>
            <person name="Whiting M.F."/>
        </authorList>
    </citation>
    <scope>NUCLEOTIDE SEQUENCE</scope>
</reference>
<gene>
    <name evidence="2" type="primary">ND4L</name>
</gene>
<dbReference type="GeneID" id="74190181"/>
<evidence type="ECO:0000313" key="2">
    <source>
        <dbReference type="EMBL" id="ABW20542.1"/>
    </source>
</evidence>
<dbReference type="CTD" id="4539"/>
<feature type="transmembrane region" description="Helical" evidence="1">
    <location>
        <begin position="21"/>
        <end position="40"/>
    </location>
</feature>
<keyword evidence="1" id="KW-0472">Membrane</keyword>
<sequence length="81" mass="9131">MIIVLIILIHFTIIKSMTSRSMMMFLITLESVMMLLFFYMSCFLNAPIISLVTFLVLMVLEGVVGLSVLVSSVKMSVSPFF</sequence>
<dbReference type="EMBL" id="EU183542">
    <property type="protein sequence ID" value="ABW20542.1"/>
    <property type="molecule type" value="Genomic_DNA"/>
</dbReference>
<geneLocation type="mitochondrion" evidence="2"/>
<proteinExistence type="predicted"/>
<evidence type="ECO:0000256" key="1">
    <source>
        <dbReference type="SAM" id="Phobius"/>
    </source>
</evidence>
<feature type="transmembrane region" description="Helical" evidence="1">
    <location>
        <begin position="46"/>
        <end position="70"/>
    </location>
</feature>